<dbReference type="InterPro" id="IPR016156">
    <property type="entry name" value="FAD/NAD-linked_Rdtase_dimer_sf"/>
</dbReference>
<dbReference type="GO" id="GO:0016491">
    <property type="term" value="F:oxidoreductase activity"/>
    <property type="evidence" value="ECO:0007669"/>
    <property type="project" value="UniProtKB-KW"/>
</dbReference>
<dbReference type="PRINTS" id="PR00368">
    <property type="entry name" value="FADPNR"/>
</dbReference>
<evidence type="ECO:0000259" key="6">
    <source>
        <dbReference type="Pfam" id="PF02852"/>
    </source>
</evidence>
<dbReference type="Pfam" id="PF07992">
    <property type="entry name" value="Pyr_redox_2"/>
    <property type="match status" value="1"/>
</dbReference>
<name>A0A2T1M019_9CHRO</name>
<feature type="domain" description="FAD/NAD(P)-binding" evidence="7">
    <location>
        <begin position="5"/>
        <end position="316"/>
    </location>
</feature>
<reference evidence="8 9" key="2">
    <citation type="submission" date="2018-03" db="EMBL/GenBank/DDBJ databases">
        <authorList>
            <person name="Keele B.F."/>
        </authorList>
    </citation>
    <scope>NUCLEOTIDE SEQUENCE [LARGE SCALE GENOMIC DNA]</scope>
    <source>
        <strain evidence="8 9">CCALA 016</strain>
    </source>
</reference>
<evidence type="ECO:0000256" key="5">
    <source>
        <dbReference type="PIRSR" id="PIRSR000350-3"/>
    </source>
</evidence>
<dbReference type="FunFam" id="3.30.390.30:FF:000001">
    <property type="entry name" value="Dihydrolipoyl dehydrogenase"/>
    <property type="match status" value="1"/>
</dbReference>
<comment type="similarity">
    <text evidence="1">Belongs to the class-I pyridine nucleotide-disulfide oxidoreductase family.</text>
</comment>
<keyword evidence="5" id="KW-0547">Nucleotide-binding</keyword>
<dbReference type="SUPFAM" id="SSF55424">
    <property type="entry name" value="FAD/NAD-linked reductases, dimerisation (C-terminal) domain"/>
    <property type="match status" value="1"/>
</dbReference>
<gene>
    <name evidence="8" type="ORF">C7H19_05985</name>
</gene>
<dbReference type="EMBL" id="PXOH01000005">
    <property type="protein sequence ID" value="PSF38021.1"/>
    <property type="molecule type" value="Genomic_DNA"/>
</dbReference>
<dbReference type="GO" id="GO:0000166">
    <property type="term" value="F:nucleotide binding"/>
    <property type="evidence" value="ECO:0007669"/>
    <property type="project" value="UniProtKB-KW"/>
</dbReference>
<comment type="cofactor">
    <cofactor evidence="5">
        <name>FAD</name>
        <dbReference type="ChEBI" id="CHEBI:57692"/>
    </cofactor>
    <text evidence="5">Binds 1 FAD per subunit.</text>
</comment>
<evidence type="ECO:0000259" key="7">
    <source>
        <dbReference type="Pfam" id="PF07992"/>
    </source>
</evidence>
<dbReference type="SUPFAM" id="SSF51905">
    <property type="entry name" value="FAD/NAD(P)-binding domain"/>
    <property type="match status" value="1"/>
</dbReference>
<evidence type="ECO:0000256" key="4">
    <source>
        <dbReference type="ARBA" id="ARBA00023002"/>
    </source>
</evidence>
<dbReference type="Proteomes" id="UP000239001">
    <property type="component" value="Unassembled WGS sequence"/>
</dbReference>
<dbReference type="InterPro" id="IPR001100">
    <property type="entry name" value="Pyr_nuc-diS_OxRdtase"/>
</dbReference>
<feature type="binding site" evidence="5">
    <location>
        <position position="110"/>
    </location>
    <ligand>
        <name>FAD</name>
        <dbReference type="ChEBI" id="CHEBI:57692"/>
    </ligand>
</feature>
<sequence>MFVDYDLIVIGNTAEAIYAASRASNLKMRVALVEQSSKANIDRSEAIFGRTYTHFTNLFAQVNQVASNLDIKPNWQLIQAWTKEAETILSEYHSLSLLAAKGVDVISGIGEFCRLPYLGFIVDQRRLRSRTYLLATGSIFVQPNINGLENIDYLTVSQVWQKNTLDDLPENLTIIGETPGAIQLAQNLRRCGKQVTLLVESERLLPHEDSEISWLLQTQLEAEGIILFTRTPVTHVKSINGQKWLQAGNQAIETDEIIIAFHPFPNLEGLNLQQVGVKVEPNGIYVNTKLQTTNPRIYACGSVLGGYCLPHIAQQEVNIILKNILFYPKFQVSYNHLPYCIFTEPPIARVGLSERQAKKQYGDKIRVIQQPYKINTQAQIIGQTTGFIKLILDQKGTILGGHIIGKQAEDIISAIALAIQHKIKIQSLAEFPLPSLTISEIIHQVALEYQSQSLQNNKTLLDLLETWLIWRRKSVKK</sequence>
<dbReference type="Pfam" id="PF02852">
    <property type="entry name" value="Pyr_redox_dim"/>
    <property type="match status" value="1"/>
</dbReference>
<dbReference type="Gene3D" id="3.30.390.30">
    <property type="match status" value="1"/>
</dbReference>
<evidence type="ECO:0000256" key="1">
    <source>
        <dbReference type="ARBA" id="ARBA00007532"/>
    </source>
</evidence>
<dbReference type="OrthoDB" id="9807946at2"/>
<feature type="binding site" evidence="5">
    <location>
        <begin position="136"/>
        <end position="138"/>
    </location>
    <ligand>
        <name>FAD</name>
        <dbReference type="ChEBI" id="CHEBI:57692"/>
    </ligand>
</feature>
<evidence type="ECO:0000313" key="8">
    <source>
        <dbReference type="EMBL" id="PSF38021.1"/>
    </source>
</evidence>
<accession>A0A2T1M019</accession>
<dbReference type="PRINTS" id="PR00411">
    <property type="entry name" value="PNDRDTASEI"/>
</dbReference>
<keyword evidence="2" id="KW-0285">Flavoprotein</keyword>
<feature type="domain" description="Pyridine nucleotide-disulphide oxidoreductase dimerisation" evidence="6">
    <location>
        <begin position="338"/>
        <end position="444"/>
    </location>
</feature>
<keyword evidence="9" id="KW-1185">Reference proteome</keyword>
<protein>
    <submittedName>
        <fullName evidence="8">Mercuric reductase</fullName>
    </submittedName>
</protein>
<dbReference type="InterPro" id="IPR036188">
    <property type="entry name" value="FAD/NAD-bd_sf"/>
</dbReference>
<keyword evidence="4" id="KW-0560">Oxidoreductase</keyword>
<evidence type="ECO:0000256" key="3">
    <source>
        <dbReference type="ARBA" id="ARBA00022827"/>
    </source>
</evidence>
<dbReference type="Gene3D" id="3.50.50.60">
    <property type="entry name" value="FAD/NAD(P)-binding domain"/>
    <property type="match status" value="2"/>
</dbReference>
<organism evidence="8 9">
    <name type="scientific">Aphanothece hegewaldii CCALA 016</name>
    <dbReference type="NCBI Taxonomy" id="2107694"/>
    <lineage>
        <taxon>Bacteria</taxon>
        <taxon>Bacillati</taxon>
        <taxon>Cyanobacteriota</taxon>
        <taxon>Cyanophyceae</taxon>
        <taxon>Oscillatoriophycideae</taxon>
        <taxon>Chroococcales</taxon>
        <taxon>Aphanothecaceae</taxon>
        <taxon>Aphanothece</taxon>
    </lineage>
</organism>
<dbReference type="PIRSF" id="PIRSF000350">
    <property type="entry name" value="Mercury_reductase_MerA"/>
    <property type="match status" value="1"/>
</dbReference>
<dbReference type="InterPro" id="IPR023753">
    <property type="entry name" value="FAD/NAD-binding_dom"/>
</dbReference>
<dbReference type="PANTHER" id="PTHR43014">
    <property type="entry name" value="MERCURIC REDUCTASE"/>
    <property type="match status" value="1"/>
</dbReference>
<dbReference type="AlphaFoldDB" id="A0A2T1M019"/>
<proteinExistence type="inferred from homology"/>
<evidence type="ECO:0000313" key="9">
    <source>
        <dbReference type="Proteomes" id="UP000239001"/>
    </source>
</evidence>
<keyword evidence="3 5" id="KW-0274">FAD</keyword>
<dbReference type="RefSeq" id="WP_106455988.1">
    <property type="nucleotide sequence ID" value="NZ_PXOH01000005.1"/>
</dbReference>
<reference evidence="8 9" key="1">
    <citation type="submission" date="2018-03" db="EMBL/GenBank/DDBJ databases">
        <title>The ancient ancestry and fast evolution of plastids.</title>
        <authorList>
            <person name="Moore K.R."/>
            <person name="Magnabosco C."/>
            <person name="Momper L."/>
            <person name="Gold D.A."/>
            <person name="Bosak T."/>
            <person name="Fournier G.P."/>
        </authorList>
    </citation>
    <scope>NUCLEOTIDE SEQUENCE [LARGE SCALE GENOMIC DNA]</scope>
    <source>
        <strain evidence="8 9">CCALA 016</strain>
    </source>
</reference>
<evidence type="ECO:0000256" key="2">
    <source>
        <dbReference type="ARBA" id="ARBA00022630"/>
    </source>
</evidence>
<dbReference type="InterPro" id="IPR004099">
    <property type="entry name" value="Pyr_nucl-diS_OxRdtase_dimer"/>
</dbReference>
<comment type="caution">
    <text evidence="8">The sequence shown here is derived from an EMBL/GenBank/DDBJ whole genome shotgun (WGS) entry which is preliminary data.</text>
</comment>